<dbReference type="RefSeq" id="WP_212984149.1">
    <property type="nucleotide sequence ID" value="NZ_BORU01000001.1"/>
</dbReference>
<sequence>MIYRFITGLALRYPAWVLACWTALLVLCGSAAISLPSILKDHGLRTEGTSAQVERILSEDYQLPSEPVVVVFEREPGASRASFESGIQAVLEHLRRVDGSLTVISPLEHEGMMDNQAAYALLGLNTQHQTAGKGLDAIRSALPEPPGVKITLTGKPVVQDDVNRASMHDLKRAELIGLPLAFLILFYAFGGWIYALIPIAAGCTAVGVSMGILYWLGSGLQLELSNFVLNVIPMVGLALGIDFGLILVSRFREEWRASSGSVEQALSVTIRQAGRAVLYSAACVILGLIAITFIRMPMFRSVAIGAMVVVFVSALVNLTLVPAFLTLWSPVIPIRRGSAAAAATFKPGLMQRWTGYVMQRPVRMTLVSAALLLTSILPIRYLQTSVPDAASLPSSYASRLGAELVDFRFNAPFTSEIPMVVLGRGDVLSAVEWSAAYELWQRLKTDRDVLRVDSIFSNIPKFNDQPGGLLSPGMLQQLPQNTSQPFVREGSLLMSVTLRPGMDDKQTEAWLQKWEIQGQNERGIRILIGGEAKYRLEVSEEIKARLPSVLFWMVITNFVVLFAGFRSIIIPVKALLMNLLSLTASFGVLVYFFQDGMLGGGSGSIAVMIPVFIFGLVFGVSMDYGVFLLSRMTEVYHRTGNAEKAIAAGLSSTGKVITSAAAIMIAVTLPFTAGDVEGVRQLGFGIAAAILIDATLIRFMLVPALMKLMGHVNWWLPHQLRRWLFTE</sequence>
<feature type="transmembrane region" description="Helical" evidence="6">
    <location>
        <begin position="575"/>
        <end position="593"/>
    </location>
</feature>
<evidence type="ECO:0000256" key="1">
    <source>
        <dbReference type="ARBA" id="ARBA00004651"/>
    </source>
</evidence>
<dbReference type="PROSITE" id="PS50156">
    <property type="entry name" value="SSD"/>
    <property type="match status" value="1"/>
</dbReference>
<evidence type="ECO:0000313" key="8">
    <source>
        <dbReference type="EMBL" id="GIO54848.1"/>
    </source>
</evidence>
<dbReference type="InterPro" id="IPR000731">
    <property type="entry name" value="SSD"/>
</dbReference>
<keyword evidence="4 6" id="KW-1133">Transmembrane helix</keyword>
<evidence type="ECO:0000256" key="5">
    <source>
        <dbReference type="ARBA" id="ARBA00023136"/>
    </source>
</evidence>
<keyword evidence="3 6" id="KW-0812">Transmembrane</keyword>
<gene>
    <name evidence="8" type="ORF">J21TS7_31660</name>
</gene>
<keyword evidence="5 6" id="KW-0472">Membrane</keyword>
<feature type="transmembrane region" description="Helical" evidence="6">
    <location>
        <begin position="302"/>
        <end position="328"/>
    </location>
</feature>
<dbReference type="PANTHER" id="PTHR33406:SF13">
    <property type="entry name" value="MEMBRANE PROTEIN YDFJ"/>
    <property type="match status" value="1"/>
</dbReference>
<evidence type="ECO:0000256" key="3">
    <source>
        <dbReference type="ARBA" id="ARBA00022692"/>
    </source>
</evidence>
<dbReference type="InterPro" id="IPR004869">
    <property type="entry name" value="MMPL_dom"/>
</dbReference>
<dbReference type="Proteomes" id="UP000676601">
    <property type="component" value="Unassembled WGS sequence"/>
</dbReference>
<comment type="caution">
    <text evidence="8">The sequence shown here is derived from an EMBL/GenBank/DDBJ whole genome shotgun (WGS) entry which is preliminary data.</text>
</comment>
<dbReference type="Pfam" id="PF03176">
    <property type="entry name" value="MMPL"/>
    <property type="match status" value="2"/>
</dbReference>
<evidence type="ECO:0000256" key="6">
    <source>
        <dbReference type="SAM" id="Phobius"/>
    </source>
</evidence>
<evidence type="ECO:0000256" key="2">
    <source>
        <dbReference type="ARBA" id="ARBA00022475"/>
    </source>
</evidence>
<feature type="transmembrane region" description="Helical" evidence="6">
    <location>
        <begin position="276"/>
        <end position="296"/>
    </location>
</feature>
<accession>A0ABQ4LE71</accession>
<name>A0ABQ4LE71_9BACL</name>
<feature type="domain" description="SSD" evidence="7">
    <location>
        <begin position="192"/>
        <end position="327"/>
    </location>
</feature>
<feature type="transmembrane region" description="Helical" evidence="6">
    <location>
        <begin position="681"/>
        <end position="701"/>
    </location>
</feature>
<feature type="transmembrane region" description="Helical" evidence="6">
    <location>
        <begin position="645"/>
        <end position="669"/>
    </location>
</feature>
<dbReference type="InterPro" id="IPR050545">
    <property type="entry name" value="Mycobact_MmpL"/>
</dbReference>
<evidence type="ECO:0000256" key="4">
    <source>
        <dbReference type="ARBA" id="ARBA00022989"/>
    </source>
</evidence>
<feature type="transmembrane region" description="Helical" evidence="6">
    <location>
        <begin position="227"/>
        <end position="248"/>
    </location>
</feature>
<keyword evidence="2" id="KW-1003">Cell membrane</keyword>
<reference evidence="8 9" key="1">
    <citation type="submission" date="2021-03" db="EMBL/GenBank/DDBJ databases">
        <title>Antimicrobial resistance genes in bacteria isolated from Japanese honey, and their potential for conferring macrolide and lincosamide resistance in the American foulbrood pathogen Paenibacillus larvae.</title>
        <authorList>
            <person name="Okamoto M."/>
            <person name="Kumagai M."/>
            <person name="Kanamori H."/>
            <person name="Takamatsu D."/>
        </authorList>
    </citation>
    <scope>NUCLEOTIDE SEQUENCE [LARGE SCALE GENOMIC DNA]</scope>
    <source>
        <strain evidence="8 9">J21TS7</strain>
    </source>
</reference>
<feature type="transmembrane region" description="Helical" evidence="6">
    <location>
        <begin position="182"/>
        <end position="215"/>
    </location>
</feature>
<dbReference type="Gene3D" id="1.20.1640.10">
    <property type="entry name" value="Multidrug efflux transporter AcrB transmembrane domain"/>
    <property type="match status" value="2"/>
</dbReference>
<dbReference type="SUPFAM" id="SSF82866">
    <property type="entry name" value="Multidrug efflux transporter AcrB transmembrane domain"/>
    <property type="match status" value="2"/>
</dbReference>
<evidence type="ECO:0000259" key="7">
    <source>
        <dbReference type="PROSITE" id="PS50156"/>
    </source>
</evidence>
<keyword evidence="9" id="KW-1185">Reference proteome</keyword>
<feature type="transmembrane region" description="Helical" evidence="6">
    <location>
        <begin position="549"/>
        <end position="568"/>
    </location>
</feature>
<feature type="transmembrane region" description="Helical" evidence="6">
    <location>
        <begin position="13"/>
        <end position="35"/>
    </location>
</feature>
<dbReference type="EMBL" id="BORU01000001">
    <property type="protein sequence ID" value="GIO54848.1"/>
    <property type="molecule type" value="Genomic_DNA"/>
</dbReference>
<evidence type="ECO:0000313" key="9">
    <source>
        <dbReference type="Proteomes" id="UP000676601"/>
    </source>
</evidence>
<protein>
    <submittedName>
        <fullName evidence="8">Transporter</fullName>
    </submittedName>
</protein>
<comment type="subcellular location">
    <subcellularLocation>
        <location evidence="1">Cell membrane</location>
        <topology evidence="1">Multi-pass membrane protein</topology>
    </subcellularLocation>
</comment>
<organism evidence="8 9">
    <name type="scientific">Paenibacillus cineris</name>
    <dbReference type="NCBI Taxonomy" id="237530"/>
    <lineage>
        <taxon>Bacteria</taxon>
        <taxon>Bacillati</taxon>
        <taxon>Bacillota</taxon>
        <taxon>Bacilli</taxon>
        <taxon>Bacillales</taxon>
        <taxon>Paenibacillaceae</taxon>
        <taxon>Paenibacillus</taxon>
    </lineage>
</organism>
<proteinExistence type="predicted"/>
<dbReference type="PANTHER" id="PTHR33406">
    <property type="entry name" value="MEMBRANE PROTEIN MJ1562-RELATED"/>
    <property type="match status" value="1"/>
</dbReference>
<feature type="transmembrane region" description="Helical" evidence="6">
    <location>
        <begin position="605"/>
        <end position="624"/>
    </location>
</feature>